<reference evidence="2 3" key="1">
    <citation type="journal article" date="2013" name="Genome Announc.">
        <title>Genome Sequence of an Epidemic Isolate of Mycobacterium abscessus subsp. bolletii from Rio de Janeiro, Brazil.</title>
        <authorList>
            <person name="Davidson R.M."/>
            <person name="Reynolds P.R."/>
            <person name="Farias-Hesson E."/>
            <person name="Duarte R.S."/>
            <person name="Jackson M."/>
            <person name="Strong M."/>
        </authorList>
    </citation>
    <scope>NUCLEOTIDE SEQUENCE [LARGE SCALE GENOMIC DNA]</scope>
    <source>
        <strain evidence="2 3">CRM-0020</strain>
    </source>
</reference>
<protein>
    <submittedName>
        <fullName evidence="2">Uncharacterized protein</fullName>
    </submittedName>
</protein>
<proteinExistence type="predicted"/>
<evidence type="ECO:0000256" key="1">
    <source>
        <dbReference type="SAM" id="Coils"/>
    </source>
</evidence>
<comment type="caution">
    <text evidence="2">The sequence shown here is derived from an EMBL/GenBank/DDBJ whole genome shotgun (WGS) entry which is preliminary data.</text>
</comment>
<evidence type="ECO:0000313" key="3">
    <source>
        <dbReference type="Proteomes" id="UP000014969"/>
    </source>
</evidence>
<feature type="coiled-coil region" evidence="1">
    <location>
        <begin position="77"/>
        <end position="104"/>
    </location>
</feature>
<dbReference type="AlphaFoldDB" id="A0A829HUQ9"/>
<dbReference type="RefSeq" id="WP_005056853.1">
    <property type="nucleotide sequence ID" value="NZ_ATFQ01000024.1"/>
</dbReference>
<keyword evidence="1" id="KW-0175">Coiled coil</keyword>
<gene>
    <name evidence="2" type="ORF">J108_15660</name>
</gene>
<sequence>MPSQVKIVRPPRDPLSSPRYDYNGEFISLPEEWKCLYCRTPSAWITDNADIEEVYHDPTCIEVLSGRSGNVYIPELALRTRRRIEQQREEIQRKFEENIGLRKDLR</sequence>
<evidence type="ECO:0000313" key="2">
    <source>
        <dbReference type="EMBL" id="EPQ22556.1"/>
    </source>
</evidence>
<name>A0A829HUQ9_9MYCO</name>
<accession>A0A829HUQ9</accession>
<organism evidence="2 3">
    <name type="scientific">Mycobacteroides abscessus subsp. bolletii CRM-0020</name>
    <dbReference type="NCBI Taxonomy" id="1306401"/>
    <lineage>
        <taxon>Bacteria</taxon>
        <taxon>Bacillati</taxon>
        <taxon>Actinomycetota</taxon>
        <taxon>Actinomycetes</taxon>
        <taxon>Mycobacteriales</taxon>
        <taxon>Mycobacteriaceae</taxon>
        <taxon>Mycobacteroides</taxon>
        <taxon>Mycobacteroides abscessus</taxon>
    </lineage>
</organism>
<dbReference type="EMBL" id="ATFQ01000024">
    <property type="protein sequence ID" value="EPQ22556.1"/>
    <property type="molecule type" value="Genomic_DNA"/>
</dbReference>
<dbReference type="Proteomes" id="UP000014969">
    <property type="component" value="Unassembled WGS sequence"/>
</dbReference>